<dbReference type="EMBL" id="JAMWBK010000005">
    <property type="protein sequence ID" value="KAJ8904986.1"/>
    <property type="molecule type" value="Genomic_DNA"/>
</dbReference>
<dbReference type="PANTHER" id="PTHR31094">
    <property type="entry name" value="RIKEN CDNA 2310061I04 GENE"/>
    <property type="match status" value="1"/>
</dbReference>
<dbReference type="Pfam" id="PF10184">
    <property type="entry name" value="DUF2358"/>
    <property type="match status" value="1"/>
</dbReference>
<gene>
    <name evidence="1" type="ORF">NDN08_001498</name>
</gene>
<evidence type="ECO:0000313" key="1">
    <source>
        <dbReference type="EMBL" id="KAJ8904986.1"/>
    </source>
</evidence>
<reference evidence="1 2" key="1">
    <citation type="journal article" date="2023" name="Nat. Commun.">
        <title>Origin of minicircular mitochondrial genomes in red algae.</title>
        <authorList>
            <person name="Lee Y."/>
            <person name="Cho C.H."/>
            <person name="Lee Y.M."/>
            <person name="Park S.I."/>
            <person name="Yang J.H."/>
            <person name="West J.A."/>
            <person name="Bhattacharya D."/>
            <person name="Yoon H.S."/>
        </authorList>
    </citation>
    <scope>NUCLEOTIDE SEQUENCE [LARGE SCALE GENOMIC DNA]</scope>
    <source>
        <strain evidence="1 2">CCMP1338</strain>
        <tissue evidence="1">Whole cell</tissue>
    </source>
</reference>
<proteinExistence type="predicted"/>
<comment type="caution">
    <text evidence="1">The sequence shown here is derived from an EMBL/GenBank/DDBJ whole genome shotgun (WGS) entry which is preliminary data.</text>
</comment>
<dbReference type="AlphaFoldDB" id="A0AAV8UR19"/>
<dbReference type="PANTHER" id="PTHR31094:SF2">
    <property type="entry name" value="RIKEN CDNA 2310061I04 GENE"/>
    <property type="match status" value="1"/>
</dbReference>
<accession>A0AAV8UR19</accession>
<organism evidence="1 2">
    <name type="scientific">Rhodosorus marinus</name>
    <dbReference type="NCBI Taxonomy" id="101924"/>
    <lineage>
        <taxon>Eukaryota</taxon>
        <taxon>Rhodophyta</taxon>
        <taxon>Stylonematophyceae</taxon>
        <taxon>Stylonematales</taxon>
        <taxon>Stylonemataceae</taxon>
        <taxon>Rhodosorus</taxon>
    </lineage>
</organism>
<dbReference type="SUPFAM" id="SSF54427">
    <property type="entry name" value="NTF2-like"/>
    <property type="match status" value="1"/>
</dbReference>
<dbReference type="Gene3D" id="3.10.450.50">
    <property type="match status" value="1"/>
</dbReference>
<dbReference type="InterPro" id="IPR032710">
    <property type="entry name" value="NTF2-like_dom_sf"/>
</dbReference>
<name>A0AAV8UR19_9RHOD</name>
<dbReference type="InterPro" id="IPR018790">
    <property type="entry name" value="DUF2358"/>
</dbReference>
<evidence type="ECO:0008006" key="3">
    <source>
        <dbReference type="Google" id="ProtNLM"/>
    </source>
</evidence>
<protein>
    <recommendedName>
        <fullName evidence="3">SnoaL-like domain-containing protein</fullName>
    </recommendedName>
</protein>
<evidence type="ECO:0000313" key="2">
    <source>
        <dbReference type="Proteomes" id="UP001157974"/>
    </source>
</evidence>
<keyword evidence="2" id="KW-1185">Reference proteome</keyword>
<sequence length="153" mass="17576">MAFVGLAPRLHCRGLRVRCCSLEGSNDKKAKVEEAIFALRTDLPRQYDAVFSLDFSIFADDVTFDDPWTKIRGKLNYRGMLYTLAAIKAVFFSDAVFDLSSCELAEDDTKIRTRWLTKGRLRLIDREISLSGTDYFHLDDEGQIVRHESLWDS</sequence>
<dbReference type="Proteomes" id="UP001157974">
    <property type="component" value="Unassembled WGS sequence"/>
</dbReference>